<dbReference type="Proteomes" id="UP001279410">
    <property type="component" value="Unassembled WGS sequence"/>
</dbReference>
<evidence type="ECO:0000256" key="1">
    <source>
        <dbReference type="ARBA" id="ARBA00004240"/>
    </source>
</evidence>
<dbReference type="InterPro" id="IPR036026">
    <property type="entry name" value="Seven-hairpin_glycosidases"/>
</dbReference>
<dbReference type="Pfam" id="PF01532">
    <property type="entry name" value="Glyco_hydro_47"/>
    <property type="match status" value="1"/>
</dbReference>
<accession>A0AAD3NJ73</accession>
<keyword evidence="6" id="KW-0326">Glycosidase</keyword>
<dbReference type="AlphaFoldDB" id="A0AAD3NJ73"/>
<dbReference type="GO" id="GO:0005975">
    <property type="term" value="P:carbohydrate metabolic process"/>
    <property type="evidence" value="ECO:0007669"/>
    <property type="project" value="InterPro"/>
</dbReference>
<dbReference type="EC" id="3.2.1.-" evidence="6"/>
<dbReference type="GO" id="GO:0005509">
    <property type="term" value="F:calcium ion binding"/>
    <property type="evidence" value="ECO:0007669"/>
    <property type="project" value="InterPro"/>
</dbReference>
<dbReference type="Gene3D" id="1.50.10.10">
    <property type="match status" value="1"/>
</dbReference>
<gene>
    <name evidence="7" type="ORF">AKAME5_002479000</name>
</gene>
<comment type="caution">
    <text evidence="7">The sequence shown here is derived from an EMBL/GenBank/DDBJ whole genome shotgun (WGS) entry which is preliminary data.</text>
</comment>
<dbReference type="InterPro" id="IPR012341">
    <property type="entry name" value="6hp_glycosidase-like_sf"/>
</dbReference>
<keyword evidence="4" id="KW-0325">Glycoprotein</keyword>
<evidence type="ECO:0000256" key="2">
    <source>
        <dbReference type="ARBA" id="ARBA00007658"/>
    </source>
</evidence>
<dbReference type="GO" id="GO:1904380">
    <property type="term" value="P:endoplasmic reticulum mannose trimming"/>
    <property type="evidence" value="ECO:0007669"/>
    <property type="project" value="InterPro"/>
</dbReference>
<evidence type="ECO:0000256" key="3">
    <source>
        <dbReference type="ARBA" id="ARBA00022824"/>
    </source>
</evidence>
<name>A0AAD3NJ73_LATJO</name>
<sequence length="210" mass="23663">MPPVLLLLMLSERYAASDRHIKEEKNQVIEMFDHAGIRIIWHLADELMPDVQRRVRGLEPSRGDIDARLGKYWIPMLLNKTTEFEAAVRRVLSDVRLDNDIVVSVFETNIRVLGGLLGGHSMAVMLKEGGQHMQWYQDELLHMAKDLGLRLLPAFNTSSGLPYPRVNLKYGVRGPETRTGTETDTCTACAGTIILEFAALSRFTGDPVFE</sequence>
<dbReference type="PRINTS" id="PR00747">
    <property type="entry name" value="GLYHDRLASE47"/>
</dbReference>
<keyword evidence="3" id="KW-0256">Endoplasmic reticulum</keyword>
<evidence type="ECO:0000256" key="4">
    <source>
        <dbReference type="ARBA" id="ARBA00023180"/>
    </source>
</evidence>
<keyword evidence="8" id="KW-1185">Reference proteome</keyword>
<dbReference type="PANTHER" id="PTHR45679">
    <property type="entry name" value="ER DEGRADATION-ENHANCING ALPHA-MANNOSIDASE-LIKE PROTEIN 2"/>
    <property type="match status" value="1"/>
</dbReference>
<dbReference type="SUPFAM" id="SSF48225">
    <property type="entry name" value="Seven-hairpin glycosidases"/>
    <property type="match status" value="1"/>
</dbReference>
<keyword evidence="5" id="KW-0834">Unfolded protein response</keyword>
<comment type="subcellular location">
    <subcellularLocation>
        <location evidence="1">Endoplasmic reticulum</location>
    </subcellularLocation>
</comment>
<dbReference type="PANTHER" id="PTHR45679:SF4">
    <property type="entry name" value="ALPHA-1,2-MANNOSIDASE"/>
    <property type="match status" value="1"/>
</dbReference>
<evidence type="ECO:0000313" key="7">
    <source>
        <dbReference type="EMBL" id="GLD73465.1"/>
    </source>
</evidence>
<organism evidence="7 8">
    <name type="scientific">Lates japonicus</name>
    <name type="common">Japanese lates</name>
    <dbReference type="NCBI Taxonomy" id="270547"/>
    <lineage>
        <taxon>Eukaryota</taxon>
        <taxon>Metazoa</taxon>
        <taxon>Chordata</taxon>
        <taxon>Craniata</taxon>
        <taxon>Vertebrata</taxon>
        <taxon>Euteleostomi</taxon>
        <taxon>Actinopterygii</taxon>
        <taxon>Neopterygii</taxon>
        <taxon>Teleostei</taxon>
        <taxon>Neoteleostei</taxon>
        <taxon>Acanthomorphata</taxon>
        <taxon>Carangaria</taxon>
        <taxon>Carangaria incertae sedis</taxon>
        <taxon>Centropomidae</taxon>
        <taxon>Lates</taxon>
    </lineage>
</organism>
<evidence type="ECO:0000313" key="8">
    <source>
        <dbReference type="Proteomes" id="UP001279410"/>
    </source>
</evidence>
<comment type="similarity">
    <text evidence="2 6">Belongs to the glycosyl hydrolase 47 family.</text>
</comment>
<keyword evidence="6" id="KW-0378">Hydrolase</keyword>
<dbReference type="GO" id="GO:0006986">
    <property type="term" value="P:response to unfolded protein"/>
    <property type="evidence" value="ECO:0007669"/>
    <property type="project" value="UniProtKB-KW"/>
</dbReference>
<protein>
    <recommendedName>
        <fullName evidence="6">alpha-1,2-Mannosidase</fullName>
        <ecNumber evidence="6">3.2.1.-</ecNumber>
    </recommendedName>
</protein>
<evidence type="ECO:0000256" key="5">
    <source>
        <dbReference type="ARBA" id="ARBA00023230"/>
    </source>
</evidence>
<dbReference type="EMBL" id="BRZM01001605">
    <property type="protein sequence ID" value="GLD73465.1"/>
    <property type="molecule type" value="Genomic_DNA"/>
</dbReference>
<proteinExistence type="inferred from homology"/>
<dbReference type="GO" id="GO:0044322">
    <property type="term" value="C:endoplasmic reticulum quality control compartment"/>
    <property type="evidence" value="ECO:0007669"/>
    <property type="project" value="GOC"/>
</dbReference>
<feature type="non-terminal residue" evidence="7">
    <location>
        <position position="1"/>
    </location>
</feature>
<dbReference type="GO" id="GO:0016020">
    <property type="term" value="C:membrane"/>
    <property type="evidence" value="ECO:0007669"/>
    <property type="project" value="InterPro"/>
</dbReference>
<evidence type="ECO:0000256" key="6">
    <source>
        <dbReference type="RuleBase" id="RU361193"/>
    </source>
</evidence>
<dbReference type="GO" id="GO:0004571">
    <property type="term" value="F:mannosyl-oligosaccharide 1,2-alpha-mannosidase activity"/>
    <property type="evidence" value="ECO:0007669"/>
    <property type="project" value="InterPro"/>
</dbReference>
<dbReference type="InterPro" id="IPR044674">
    <property type="entry name" value="EDEM1/2/3"/>
</dbReference>
<reference evidence="7" key="1">
    <citation type="submission" date="2022-08" db="EMBL/GenBank/DDBJ databases">
        <title>Genome sequencing of akame (Lates japonicus).</title>
        <authorList>
            <person name="Hashiguchi Y."/>
            <person name="Takahashi H."/>
        </authorList>
    </citation>
    <scope>NUCLEOTIDE SEQUENCE</scope>
    <source>
        <strain evidence="7">Kochi</strain>
    </source>
</reference>
<dbReference type="InterPro" id="IPR001382">
    <property type="entry name" value="Glyco_hydro_47"/>
</dbReference>